<name>A0A6G1HB26_9PEZI</name>
<dbReference type="AlphaFoldDB" id="A0A6G1HB26"/>
<feature type="compositionally biased region" description="Basic and acidic residues" evidence="1">
    <location>
        <begin position="1"/>
        <end position="23"/>
    </location>
</feature>
<gene>
    <name evidence="2" type="ORF">K402DRAFT_417684</name>
</gene>
<evidence type="ECO:0000313" key="3">
    <source>
        <dbReference type="Proteomes" id="UP000800041"/>
    </source>
</evidence>
<evidence type="ECO:0000256" key="1">
    <source>
        <dbReference type="SAM" id="MobiDB-lite"/>
    </source>
</evidence>
<feature type="region of interest" description="Disordered" evidence="1">
    <location>
        <begin position="1"/>
        <end position="37"/>
    </location>
</feature>
<organism evidence="2 3">
    <name type="scientific">Aulographum hederae CBS 113979</name>
    <dbReference type="NCBI Taxonomy" id="1176131"/>
    <lineage>
        <taxon>Eukaryota</taxon>
        <taxon>Fungi</taxon>
        <taxon>Dikarya</taxon>
        <taxon>Ascomycota</taxon>
        <taxon>Pezizomycotina</taxon>
        <taxon>Dothideomycetes</taxon>
        <taxon>Pleosporomycetidae</taxon>
        <taxon>Aulographales</taxon>
        <taxon>Aulographaceae</taxon>
    </lineage>
</organism>
<sequence>MAEQSKQERITSENRDRENEIRRAANKVDVTSDADYARNEQDAATQLRIIDAGFASAEEEIKMYLVSFIGASSVSKDVETLASELVDSLRASTVLTDDPDDVAGNMRGLAGREYVKGEGDDEDDEEVLKMLVVEISDNLKKCYQDTLSKLDNPNKFEPLPQDDAKWSDFQKSAAEAYLTGDKEARGN</sequence>
<evidence type="ECO:0000313" key="2">
    <source>
        <dbReference type="EMBL" id="KAF1990219.1"/>
    </source>
</evidence>
<proteinExistence type="predicted"/>
<reference evidence="2" key="1">
    <citation type="journal article" date="2020" name="Stud. Mycol.">
        <title>101 Dothideomycetes genomes: a test case for predicting lifestyles and emergence of pathogens.</title>
        <authorList>
            <person name="Haridas S."/>
            <person name="Albert R."/>
            <person name="Binder M."/>
            <person name="Bloem J."/>
            <person name="Labutti K."/>
            <person name="Salamov A."/>
            <person name="Andreopoulos B."/>
            <person name="Baker S."/>
            <person name="Barry K."/>
            <person name="Bills G."/>
            <person name="Bluhm B."/>
            <person name="Cannon C."/>
            <person name="Castanera R."/>
            <person name="Culley D."/>
            <person name="Daum C."/>
            <person name="Ezra D."/>
            <person name="Gonzalez J."/>
            <person name="Henrissat B."/>
            <person name="Kuo A."/>
            <person name="Liang C."/>
            <person name="Lipzen A."/>
            <person name="Lutzoni F."/>
            <person name="Magnuson J."/>
            <person name="Mondo S."/>
            <person name="Nolan M."/>
            <person name="Ohm R."/>
            <person name="Pangilinan J."/>
            <person name="Park H.-J."/>
            <person name="Ramirez L."/>
            <person name="Alfaro M."/>
            <person name="Sun H."/>
            <person name="Tritt A."/>
            <person name="Yoshinaga Y."/>
            <person name="Zwiers L.-H."/>
            <person name="Turgeon B."/>
            <person name="Goodwin S."/>
            <person name="Spatafora J."/>
            <person name="Crous P."/>
            <person name="Grigoriev I."/>
        </authorList>
    </citation>
    <scope>NUCLEOTIDE SEQUENCE</scope>
    <source>
        <strain evidence="2">CBS 113979</strain>
    </source>
</reference>
<protein>
    <submittedName>
        <fullName evidence="2">Uncharacterized protein</fullName>
    </submittedName>
</protein>
<keyword evidence="3" id="KW-1185">Reference proteome</keyword>
<accession>A0A6G1HB26</accession>
<dbReference type="EMBL" id="ML977142">
    <property type="protein sequence ID" value="KAF1990219.1"/>
    <property type="molecule type" value="Genomic_DNA"/>
</dbReference>
<dbReference type="Proteomes" id="UP000800041">
    <property type="component" value="Unassembled WGS sequence"/>
</dbReference>